<evidence type="ECO:0000256" key="5">
    <source>
        <dbReference type="ARBA" id="ARBA00023242"/>
    </source>
</evidence>
<reference evidence="10 11" key="1">
    <citation type="submission" date="2015-12" db="EMBL/GenBank/DDBJ databases">
        <title>The genome of Folsomia candida.</title>
        <authorList>
            <person name="Faddeeva A."/>
            <person name="Derks M.F."/>
            <person name="Anvar Y."/>
            <person name="Smit S."/>
            <person name="Van Straalen N."/>
            <person name="Roelofs D."/>
        </authorList>
    </citation>
    <scope>NUCLEOTIDE SEQUENCE [LARGE SCALE GENOMIC DNA]</scope>
    <source>
        <strain evidence="10 11">VU population</strain>
        <tissue evidence="10">Whole body</tissue>
    </source>
</reference>
<dbReference type="OrthoDB" id="20960at2759"/>
<comment type="caution">
    <text evidence="10">The sequence shown here is derived from an EMBL/GenBank/DDBJ whole genome shotgun (WGS) entry which is preliminary data.</text>
</comment>
<dbReference type="InterPro" id="IPR052470">
    <property type="entry name" value="ER_Stress-Reg_TF"/>
</dbReference>
<keyword evidence="11" id="KW-1185">Reference proteome</keyword>
<feature type="domain" description="BZIP" evidence="9">
    <location>
        <begin position="78"/>
        <end position="141"/>
    </location>
</feature>
<evidence type="ECO:0000313" key="10">
    <source>
        <dbReference type="EMBL" id="OXA45535.1"/>
    </source>
</evidence>
<feature type="compositionally biased region" description="Low complexity" evidence="8">
    <location>
        <begin position="48"/>
        <end position="61"/>
    </location>
</feature>
<dbReference type="SUPFAM" id="SSF57959">
    <property type="entry name" value="Leucine zipper domain"/>
    <property type="match status" value="1"/>
</dbReference>
<feature type="coiled-coil region" evidence="7">
    <location>
        <begin position="110"/>
        <end position="151"/>
    </location>
</feature>
<evidence type="ECO:0000259" key="9">
    <source>
        <dbReference type="PROSITE" id="PS50217"/>
    </source>
</evidence>
<organism evidence="10 11">
    <name type="scientific">Folsomia candida</name>
    <name type="common">Springtail</name>
    <dbReference type="NCBI Taxonomy" id="158441"/>
    <lineage>
        <taxon>Eukaryota</taxon>
        <taxon>Metazoa</taxon>
        <taxon>Ecdysozoa</taxon>
        <taxon>Arthropoda</taxon>
        <taxon>Hexapoda</taxon>
        <taxon>Collembola</taxon>
        <taxon>Entomobryomorpha</taxon>
        <taxon>Isotomoidea</taxon>
        <taxon>Isotomidae</taxon>
        <taxon>Proisotominae</taxon>
        <taxon>Folsomia</taxon>
    </lineage>
</organism>
<keyword evidence="7" id="KW-0175">Coiled coil</keyword>
<dbReference type="EMBL" id="LNIX01000017">
    <property type="protein sequence ID" value="OXA45535.1"/>
    <property type="molecule type" value="Genomic_DNA"/>
</dbReference>
<dbReference type="Gene3D" id="1.20.5.170">
    <property type="match status" value="1"/>
</dbReference>
<dbReference type="PROSITE" id="PS50217">
    <property type="entry name" value="BZIP"/>
    <property type="match status" value="1"/>
</dbReference>
<dbReference type="SMART" id="SM00338">
    <property type="entry name" value="BRLZ"/>
    <property type="match status" value="1"/>
</dbReference>
<feature type="compositionally biased region" description="Basic and acidic residues" evidence="8">
    <location>
        <begin position="72"/>
        <end position="81"/>
    </location>
</feature>
<keyword evidence="1" id="KW-0832">Ubl conjugation</keyword>
<dbReference type="GO" id="GO:0005634">
    <property type="term" value="C:nucleus"/>
    <property type="evidence" value="ECO:0007669"/>
    <property type="project" value="TreeGrafter"/>
</dbReference>
<evidence type="ECO:0000256" key="1">
    <source>
        <dbReference type="ARBA" id="ARBA00022843"/>
    </source>
</evidence>
<sequence>MICVQPSRNRKETLVPKSTTDEMIEVLSVVGDITNVMTIDAERFVEVTTSSSSSDTMSPDSSEVRPRKRAKLDHLSSDEKAQHRKMMNRISAQSARDRQKAQMQLQEVQIKNLMTTNGALKKENESLSNKCNSLTSENQRMSDLVKEYEAKIKLLESFSGEIKTQIKIEPMEDTPSESEGTRTGERLLLPSSSVDMFSMDLDEPELIQALDEFTKQILSPGNMLSSRLEAAFSSDSSCTSDEVDADAEIGEVEGSRVEFKQEEAIEAAIDKLNAQIQPVIMISNAETAVAANNDIAEQNNHDTLPLSEPVFQILSDIFDDFNAENSSTSPQPPTVHIKYIPEEENIISLKHQPKKDNEFNALFESYPYDSWDSPGSVESDLFPDLAF</sequence>
<evidence type="ECO:0000256" key="6">
    <source>
        <dbReference type="ARBA" id="ARBA00040165"/>
    </source>
</evidence>
<gene>
    <name evidence="10" type="ORF">Fcan01_19785</name>
</gene>
<protein>
    <recommendedName>
        <fullName evidence="6">X-box-binding protein 1</fullName>
    </recommendedName>
</protein>
<dbReference type="GO" id="GO:0000977">
    <property type="term" value="F:RNA polymerase II transcription regulatory region sequence-specific DNA binding"/>
    <property type="evidence" value="ECO:0007669"/>
    <property type="project" value="TreeGrafter"/>
</dbReference>
<dbReference type="Proteomes" id="UP000198287">
    <property type="component" value="Unassembled WGS sequence"/>
</dbReference>
<keyword evidence="4" id="KW-0804">Transcription</keyword>
<proteinExistence type="predicted"/>
<evidence type="ECO:0000256" key="3">
    <source>
        <dbReference type="ARBA" id="ARBA00023125"/>
    </source>
</evidence>
<evidence type="ECO:0000256" key="2">
    <source>
        <dbReference type="ARBA" id="ARBA00023015"/>
    </source>
</evidence>
<evidence type="ECO:0000256" key="4">
    <source>
        <dbReference type="ARBA" id="ARBA00023163"/>
    </source>
</evidence>
<dbReference type="InterPro" id="IPR046347">
    <property type="entry name" value="bZIP_sf"/>
</dbReference>
<dbReference type="PANTHER" id="PTHR46542">
    <property type="entry name" value="X-BOX BINDING PROTEIN 1"/>
    <property type="match status" value="1"/>
</dbReference>
<dbReference type="InterPro" id="IPR004827">
    <property type="entry name" value="bZIP"/>
</dbReference>
<dbReference type="PANTHER" id="PTHR46542:SF1">
    <property type="entry name" value="X-BOX BINDING PROTEIN 1"/>
    <property type="match status" value="1"/>
</dbReference>
<keyword evidence="3" id="KW-0238">DNA-binding</keyword>
<keyword evidence="2" id="KW-0805">Transcription regulation</keyword>
<dbReference type="AlphaFoldDB" id="A0A226DJ31"/>
<name>A0A226DJ31_FOLCA</name>
<accession>A0A226DJ31</accession>
<evidence type="ECO:0000256" key="8">
    <source>
        <dbReference type="SAM" id="MobiDB-lite"/>
    </source>
</evidence>
<evidence type="ECO:0000313" key="11">
    <source>
        <dbReference type="Proteomes" id="UP000198287"/>
    </source>
</evidence>
<dbReference type="Pfam" id="PF00170">
    <property type="entry name" value="bZIP_1"/>
    <property type="match status" value="1"/>
</dbReference>
<dbReference type="GO" id="GO:0000981">
    <property type="term" value="F:DNA-binding transcription factor activity, RNA polymerase II-specific"/>
    <property type="evidence" value="ECO:0007669"/>
    <property type="project" value="TreeGrafter"/>
</dbReference>
<dbReference type="STRING" id="158441.A0A226DJ31"/>
<feature type="region of interest" description="Disordered" evidence="8">
    <location>
        <begin position="47"/>
        <end position="82"/>
    </location>
</feature>
<evidence type="ECO:0000256" key="7">
    <source>
        <dbReference type="SAM" id="Coils"/>
    </source>
</evidence>
<keyword evidence="5" id="KW-0539">Nucleus</keyword>